<dbReference type="OrthoDB" id="5244067at2"/>
<keyword evidence="5" id="KW-1185">Reference proteome</keyword>
<dbReference type="InterPro" id="IPR050570">
    <property type="entry name" value="Cell_wall_metabolism_enzyme"/>
</dbReference>
<evidence type="ECO:0000259" key="3">
    <source>
        <dbReference type="Pfam" id="PF01551"/>
    </source>
</evidence>
<dbReference type="PANTHER" id="PTHR21666:SF270">
    <property type="entry name" value="MUREIN HYDROLASE ACTIVATOR ENVC"/>
    <property type="match status" value="1"/>
</dbReference>
<evidence type="ECO:0000256" key="1">
    <source>
        <dbReference type="SAM" id="MobiDB-lite"/>
    </source>
</evidence>
<dbReference type="PANTHER" id="PTHR21666">
    <property type="entry name" value="PEPTIDASE-RELATED"/>
    <property type="match status" value="1"/>
</dbReference>
<keyword evidence="2" id="KW-0812">Transmembrane</keyword>
<dbReference type="InterPro" id="IPR011055">
    <property type="entry name" value="Dup_hybrid_motif"/>
</dbReference>
<dbReference type="EMBL" id="CP034587">
    <property type="protein sequence ID" value="AZQ73089.1"/>
    <property type="molecule type" value="Genomic_DNA"/>
</dbReference>
<feature type="transmembrane region" description="Helical" evidence="2">
    <location>
        <begin position="296"/>
        <end position="319"/>
    </location>
</feature>
<feature type="region of interest" description="Disordered" evidence="1">
    <location>
        <begin position="87"/>
        <end position="123"/>
    </location>
</feature>
<sequence length="528" mass="55298">MNDRHPSAGPGQSVPAPDALYGHGQYAAYEQPYAQQGYAGYGDHASGHWDAGTTNQWGTSGHTQTWDFSGYDLGHDGTGQTGQYAAQQWDTSGGSGQWDLTGTAAASAHPSAHSTGQWDTGAWSAAGSAAGTYDTGQHHSGQWDQWDTTGQNTGQATGQNQYFTQPAQSWDTSGQWDSGQWDLSAQATQTWDASAHATPEVGHTPTVMVDVSGIPGLSEAAGVADAGGVADAETRAMVIPPPEETEGIGNAGGTGDDAPAPVPSRARSRSEVPQQSRGSRRKGAPARAGYRPRRKALLTVAVPSVAVMGVAGIAAASVMTGGGQKDTQQTTAASAPDNSVKLSAANSKLDTQLAGLSQGADDFATRASRTQERIDLKVRQEEDRKRQAEEAARKERERPKFALPVSQHGLSAYYGQAGVNWMSVHTGIDFPVGYGTPVMAATDGTVSTQYNVAYGNMAKVTSSDGTETWYCHLSSYKLRSGPVKAGDVIAYSGNSGNSTGPHLHFEVHPGGSAIDPLPWLRSHDLDPT</sequence>
<keyword evidence="2" id="KW-1133">Transmembrane helix</keyword>
<accession>A0A3Q9G136</accession>
<keyword evidence="2" id="KW-0472">Membrane</keyword>
<feature type="domain" description="M23ase beta-sheet core" evidence="3">
    <location>
        <begin position="424"/>
        <end position="516"/>
    </location>
</feature>
<dbReference type="Proteomes" id="UP000267900">
    <property type="component" value="Chromosome"/>
</dbReference>
<feature type="region of interest" description="Disordered" evidence="1">
    <location>
        <begin position="377"/>
        <end position="398"/>
    </location>
</feature>
<feature type="compositionally biased region" description="Basic residues" evidence="1">
    <location>
        <begin position="278"/>
        <end position="291"/>
    </location>
</feature>
<proteinExistence type="predicted"/>
<reference evidence="4 5" key="1">
    <citation type="submission" date="2018-12" db="EMBL/GenBank/DDBJ databases">
        <title>The whole draft genome of Streptomyce luteoverticillatus CGMCC 15060.</title>
        <authorList>
            <person name="Feng Z."/>
            <person name="Chen G."/>
            <person name="Zhang J."/>
            <person name="Zhu H."/>
            <person name="Yu X."/>
            <person name="Zhang W."/>
            <person name="Zhang X."/>
        </authorList>
    </citation>
    <scope>NUCLEOTIDE SEQUENCE [LARGE SCALE GENOMIC DNA]</scope>
    <source>
        <strain evidence="4 5">CGMCC 15060</strain>
    </source>
</reference>
<evidence type="ECO:0000256" key="2">
    <source>
        <dbReference type="SAM" id="Phobius"/>
    </source>
</evidence>
<dbReference type="RefSeq" id="WP_126915605.1">
    <property type="nucleotide sequence ID" value="NZ_CP034587.1"/>
</dbReference>
<dbReference type="GO" id="GO:0004222">
    <property type="term" value="F:metalloendopeptidase activity"/>
    <property type="evidence" value="ECO:0007669"/>
    <property type="project" value="TreeGrafter"/>
</dbReference>
<name>A0A3Q9G136_STRLT</name>
<dbReference type="AlphaFoldDB" id="A0A3Q9G136"/>
<dbReference type="InterPro" id="IPR016047">
    <property type="entry name" value="M23ase_b-sheet_dom"/>
</dbReference>
<gene>
    <name evidence="4" type="ORF">EKH77_19415</name>
</gene>
<protein>
    <submittedName>
        <fullName evidence="4">M23 family peptidase</fullName>
    </submittedName>
</protein>
<dbReference type="Gene3D" id="2.70.70.10">
    <property type="entry name" value="Glucose Permease (Domain IIA)"/>
    <property type="match status" value="1"/>
</dbReference>
<organism evidence="4 5">
    <name type="scientific">Streptomyces luteoverticillatus</name>
    <name type="common">Streptoverticillium luteoverticillatus</name>
    <dbReference type="NCBI Taxonomy" id="66425"/>
    <lineage>
        <taxon>Bacteria</taxon>
        <taxon>Bacillati</taxon>
        <taxon>Actinomycetota</taxon>
        <taxon>Actinomycetes</taxon>
        <taxon>Kitasatosporales</taxon>
        <taxon>Streptomycetaceae</taxon>
        <taxon>Streptomyces</taxon>
    </lineage>
</organism>
<dbReference type="FunFam" id="2.70.70.10:FF:000013">
    <property type="entry name" value="Peptidase family M23"/>
    <property type="match status" value="1"/>
</dbReference>
<evidence type="ECO:0000313" key="4">
    <source>
        <dbReference type="EMBL" id="AZQ73089.1"/>
    </source>
</evidence>
<evidence type="ECO:0000313" key="5">
    <source>
        <dbReference type="Proteomes" id="UP000267900"/>
    </source>
</evidence>
<dbReference type="SUPFAM" id="SSF51261">
    <property type="entry name" value="Duplicated hybrid motif"/>
    <property type="match status" value="1"/>
</dbReference>
<feature type="region of interest" description="Disordered" evidence="1">
    <location>
        <begin position="239"/>
        <end position="291"/>
    </location>
</feature>
<feature type="compositionally biased region" description="Low complexity" evidence="1">
    <location>
        <begin position="101"/>
        <end position="123"/>
    </location>
</feature>
<dbReference type="CDD" id="cd12797">
    <property type="entry name" value="M23_peptidase"/>
    <property type="match status" value="1"/>
</dbReference>
<dbReference type="Pfam" id="PF01551">
    <property type="entry name" value="Peptidase_M23"/>
    <property type="match status" value="1"/>
</dbReference>